<evidence type="ECO:0000313" key="4">
    <source>
        <dbReference type="Proteomes" id="UP001516023"/>
    </source>
</evidence>
<protein>
    <submittedName>
        <fullName evidence="3">Uncharacterized protein</fullName>
    </submittedName>
</protein>
<dbReference type="EMBL" id="JABMIG020000154">
    <property type="protein sequence ID" value="KAL3788580.1"/>
    <property type="molecule type" value="Genomic_DNA"/>
</dbReference>
<feature type="compositionally biased region" description="Low complexity" evidence="1">
    <location>
        <begin position="262"/>
        <end position="333"/>
    </location>
</feature>
<dbReference type="AlphaFoldDB" id="A0ABD3PQU9"/>
<accession>A0ABD3PQU9</accession>
<dbReference type="Proteomes" id="UP001516023">
    <property type="component" value="Unassembled WGS sequence"/>
</dbReference>
<feature type="region of interest" description="Disordered" evidence="1">
    <location>
        <begin position="262"/>
        <end position="343"/>
    </location>
</feature>
<keyword evidence="4" id="KW-1185">Reference proteome</keyword>
<evidence type="ECO:0000256" key="2">
    <source>
        <dbReference type="SAM" id="SignalP"/>
    </source>
</evidence>
<evidence type="ECO:0000256" key="1">
    <source>
        <dbReference type="SAM" id="MobiDB-lite"/>
    </source>
</evidence>
<organism evidence="3 4">
    <name type="scientific">Cyclotella cryptica</name>
    <dbReference type="NCBI Taxonomy" id="29204"/>
    <lineage>
        <taxon>Eukaryota</taxon>
        <taxon>Sar</taxon>
        <taxon>Stramenopiles</taxon>
        <taxon>Ochrophyta</taxon>
        <taxon>Bacillariophyta</taxon>
        <taxon>Coscinodiscophyceae</taxon>
        <taxon>Thalassiosirophycidae</taxon>
        <taxon>Stephanodiscales</taxon>
        <taxon>Stephanodiscaceae</taxon>
        <taxon>Cyclotella</taxon>
    </lineage>
</organism>
<keyword evidence="2" id="KW-0732">Signal</keyword>
<sequence>MLKLLNLVLALELSVQVLAAKESSQPLKSKGGSSNDHLQVLESGFAHGSLRASSTRTLDSLPCKSNQWHIDYKIMQGQGCSNSLDFPEVWREDPIMFHSSSEECCDFFYRGKPCTVNRVCEEAPSSSTSPTSKPSLKPTNQQQIQYYSIPSSGMCAPVDAFTPSWITLFFSDYTACCKSGWAVESCLAKAPPDETHTVPTTNPTVPPILYYAIPSTGMCTPVGAQTPSWMTTADFFSDYIECCESSWNIKPCIAAKPLDTLSPTSSPFSEPTSTPTSSPSSRTTSEPTFSPSREPTHQPSLNTTPEPTSEPTPLLATRKQSPTTGPTRTQATTELKPSCESSFWHPSEDFSKCTNSFGYTESWNIPPMRDTYLHTTLSGCCKLFFEAWGMECISEDICTMHADESPSVQLTHVPSSRPTNPPSSVELKSSCYSALWHPSEDYSKCSNSIGYPKSWDSLPLSTAFLHETADGCCDVFFRAWGNECIIEDMCQLESPEKPVQPLNVPPTNGSMISILDPTISLSCDSALWHPSNDYSQCTNR</sequence>
<reference evidence="3 4" key="1">
    <citation type="journal article" date="2020" name="G3 (Bethesda)">
        <title>Improved Reference Genome for Cyclotella cryptica CCMP332, a Model for Cell Wall Morphogenesis, Salinity Adaptation, and Lipid Production in Diatoms (Bacillariophyta).</title>
        <authorList>
            <person name="Roberts W.R."/>
            <person name="Downey K.M."/>
            <person name="Ruck E.C."/>
            <person name="Traller J.C."/>
            <person name="Alverson A.J."/>
        </authorList>
    </citation>
    <scope>NUCLEOTIDE SEQUENCE [LARGE SCALE GENOMIC DNA]</scope>
    <source>
        <strain evidence="3 4">CCMP332</strain>
    </source>
</reference>
<feature type="chain" id="PRO_5044864525" evidence="2">
    <location>
        <begin position="20"/>
        <end position="540"/>
    </location>
</feature>
<feature type="signal peptide" evidence="2">
    <location>
        <begin position="1"/>
        <end position="19"/>
    </location>
</feature>
<gene>
    <name evidence="3" type="ORF">HJC23_005239</name>
</gene>
<comment type="caution">
    <text evidence="3">The sequence shown here is derived from an EMBL/GenBank/DDBJ whole genome shotgun (WGS) entry which is preliminary data.</text>
</comment>
<proteinExistence type="predicted"/>
<name>A0ABD3PQU9_9STRA</name>
<evidence type="ECO:0000313" key="3">
    <source>
        <dbReference type="EMBL" id="KAL3788580.1"/>
    </source>
</evidence>